<comment type="subcellular location">
    <subcellularLocation>
        <location evidence="1">Cell inner membrane</location>
        <topology evidence="1">Multi-pass membrane protein</topology>
    </subcellularLocation>
</comment>
<name>A0AA40WZ15_9GAMM</name>
<feature type="domain" description="Amino acid permease/ SLC12A" evidence="9">
    <location>
        <begin position="27"/>
        <end position="464"/>
    </location>
</feature>
<reference evidence="10" key="2">
    <citation type="submission" date="2022-09" db="EMBL/GenBank/DDBJ databases">
        <title>Rouxiella aceris sp. nov., isolated from tree sap and emended description of the genus Rhouxiella.</title>
        <authorList>
            <person name="Kim I.S."/>
        </authorList>
    </citation>
    <scope>NUCLEOTIDE SEQUENCE</scope>
    <source>
        <strain evidence="10">SAP-2</strain>
    </source>
</reference>
<feature type="transmembrane region" description="Helical" evidence="8">
    <location>
        <begin position="371"/>
        <end position="397"/>
    </location>
</feature>
<dbReference type="PANTHER" id="PTHR43495">
    <property type="entry name" value="GABA PERMEASE"/>
    <property type="match status" value="1"/>
</dbReference>
<dbReference type="PIRSF" id="PIRSF006060">
    <property type="entry name" value="AA_transporter"/>
    <property type="match status" value="1"/>
</dbReference>
<dbReference type="GO" id="GO:0006865">
    <property type="term" value="P:amino acid transport"/>
    <property type="evidence" value="ECO:0007669"/>
    <property type="project" value="UniProtKB-KW"/>
</dbReference>
<evidence type="ECO:0000313" key="11">
    <source>
        <dbReference type="Proteomes" id="UP000705283"/>
    </source>
</evidence>
<accession>A0AA40WZ15</accession>
<evidence type="ECO:0000256" key="4">
    <source>
        <dbReference type="ARBA" id="ARBA00022692"/>
    </source>
</evidence>
<dbReference type="InterPro" id="IPR004840">
    <property type="entry name" value="Amino_acid_permease_CS"/>
</dbReference>
<keyword evidence="4 8" id="KW-0812">Transmembrane</keyword>
<dbReference type="GO" id="GO:0055085">
    <property type="term" value="P:transmembrane transport"/>
    <property type="evidence" value="ECO:0007669"/>
    <property type="project" value="InterPro"/>
</dbReference>
<evidence type="ECO:0000256" key="8">
    <source>
        <dbReference type="SAM" id="Phobius"/>
    </source>
</evidence>
<keyword evidence="6 8" id="KW-1133">Transmembrane helix</keyword>
<evidence type="ECO:0000259" key="9">
    <source>
        <dbReference type="Pfam" id="PF00324"/>
    </source>
</evidence>
<dbReference type="PROSITE" id="PS00218">
    <property type="entry name" value="AMINO_ACID_PERMEASE_1"/>
    <property type="match status" value="1"/>
</dbReference>
<keyword evidence="7 8" id="KW-0472">Membrane</keyword>
<evidence type="ECO:0000256" key="2">
    <source>
        <dbReference type="ARBA" id="ARBA00022448"/>
    </source>
</evidence>
<feature type="transmembrane region" description="Helical" evidence="8">
    <location>
        <begin position="136"/>
        <end position="154"/>
    </location>
</feature>
<feature type="transmembrane region" description="Helical" evidence="8">
    <location>
        <begin position="417"/>
        <end position="435"/>
    </location>
</feature>
<dbReference type="EMBL" id="JADMKS010000001">
    <property type="protein sequence ID" value="MBF6635735.1"/>
    <property type="molecule type" value="Genomic_DNA"/>
</dbReference>
<organism evidence="10 11">
    <name type="scientific">Rouxiella silvae</name>
    <dbReference type="NCBI Taxonomy" id="1646373"/>
    <lineage>
        <taxon>Bacteria</taxon>
        <taxon>Pseudomonadati</taxon>
        <taxon>Pseudomonadota</taxon>
        <taxon>Gammaproteobacteria</taxon>
        <taxon>Enterobacterales</taxon>
        <taxon>Yersiniaceae</taxon>
        <taxon>Rouxiella</taxon>
    </lineage>
</organism>
<dbReference type="RefSeq" id="WP_194977509.1">
    <property type="nucleotide sequence ID" value="NZ_JADMKS010000001.1"/>
</dbReference>
<proteinExistence type="predicted"/>
<keyword evidence="5" id="KW-0029">Amino-acid transport</keyword>
<dbReference type="NCBIfam" id="NF008272">
    <property type="entry name" value="PRK11049.1"/>
    <property type="match status" value="1"/>
</dbReference>
<feature type="transmembrane region" description="Helical" evidence="8">
    <location>
        <begin position="252"/>
        <end position="274"/>
    </location>
</feature>
<dbReference type="FunFam" id="1.20.1740.10:FF:000001">
    <property type="entry name" value="Amino acid permease"/>
    <property type="match status" value="1"/>
</dbReference>
<feature type="transmembrane region" description="Helical" evidence="8">
    <location>
        <begin position="166"/>
        <end position="187"/>
    </location>
</feature>
<sequence length="468" mass="51420">MPHDTKTIAQSGNDSPGHLRRNLTNRHIQLIAIGGAIGTGLFMGSGKTISLAGPSIIFVYMIIGFMLFFVMRAMGELLLSNLEYKSFSDFAADLLGPWAGYFTGWTYWFCWIVTGIADVVAVTSYSQFWFPGLSQWVASLIFVLILFGLNLATVKMFGETEFWFAMIKIVAIVGLIITGLVMVLMHYQTPAGSVAAFSNLWDNGGFFPKGISGFFAGFQIAIFAFVGIELVGTTAAETKDPKKSLPRAINAIPIRIIMFYVFALIAIMCVTPWNTVAADRSPFVELFVLAGLPAAASIINFVVLTSAASSANSGIFSTSRMLFGLGQDGMAPKAFGKLSSRAVPSNGLIFSCICLLSGVVLIYLIPNVVTVFTLVTTVSAILFMFVWTIILCSYLVYRRKRPQLHATSEYKMPLGIVMCWVCMAFFAFVLVLLTLQDDTRQALMVTPLWFVVLGIGYWIRNRTQQKTK</sequence>
<keyword evidence="2" id="KW-0813">Transport</keyword>
<evidence type="ECO:0000256" key="5">
    <source>
        <dbReference type="ARBA" id="ARBA00022970"/>
    </source>
</evidence>
<feature type="transmembrane region" description="Helical" evidence="8">
    <location>
        <begin position="108"/>
        <end position="130"/>
    </location>
</feature>
<keyword evidence="3" id="KW-1003">Cell membrane</keyword>
<evidence type="ECO:0000313" key="10">
    <source>
        <dbReference type="EMBL" id="MBF6635735.1"/>
    </source>
</evidence>
<dbReference type="GO" id="GO:0005886">
    <property type="term" value="C:plasma membrane"/>
    <property type="evidence" value="ECO:0007669"/>
    <property type="project" value="UniProtKB-SubCell"/>
</dbReference>
<protein>
    <submittedName>
        <fullName evidence="10">D-serine/D-alanine/glycine transporter</fullName>
    </submittedName>
</protein>
<feature type="transmembrane region" description="Helical" evidence="8">
    <location>
        <begin position="347"/>
        <end position="365"/>
    </location>
</feature>
<dbReference type="Gene3D" id="1.20.1740.10">
    <property type="entry name" value="Amino acid/polyamine transporter I"/>
    <property type="match status" value="1"/>
</dbReference>
<evidence type="ECO:0000256" key="6">
    <source>
        <dbReference type="ARBA" id="ARBA00022989"/>
    </source>
</evidence>
<gene>
    <name evidence="10" type="primary">cycA</name>
    <name evidence="10" type="synonym">dagA</name>
    <name evidence="10" type="ORF">ITX54_03520</name>
</gene>
<feature type="transmembrane region" description="Helical" evidence="8">
    <location>
        <begin position="207"/>
        <end position="231"/>
    </location>
</feature>
<feature type="transmembrane region" description="Helical" evidence="8">
    <location>
        <begin position="286"/>
        <end position="311"/>
    </location>
</feature>
<reference evidence="10" key="1">
    <citation type="submission" date="2020-11" db="EMBL/GenBank/DDBJ databases">
        <authorList>
            <person name="Lee S.D."/>
        </authorList>
    </citation>
    <scope>NUCLEOTIDE SEQUENCE</scope>
    <source>
        <strain evidence="10">SAP-2</strain>
    </source>
</reference>
<evidence type="ECO:0000256" key="3">
    <source>
        <dbReference type="ARBA" id="ARBA00022475"/>
    </source>
</evidence>
<dbReference type="PANTHER" id="PTHR43495:SF2">
    <property type="entry name" value="D-SERINE_D-ALANINE_GLYCINE TRANSPORTER"/>
    <property type="match status" value="1"/>
</dbReference>
<feature type="transmembrane region" description="Helical" evidence="8">
    <location>
        <begin position="441"/>
        <end position="459"/>
    </location>
</feature>
<dbReference type="Proteomes" id="UP000705283">
    <property type="component" value="Unassembled WGS sequence"/>
</dbReference>
<feature type="transmembrane region" description="Helical" evidence="8">
    <location>
        <begin position="28"/>
        <end position="45"/>
    </location>
</feature>
<evidence type="ECO:0000256" key="1">
    <source>
        <dbReference type="ARBA" id="ARBA00004429"/>
    </source>
</evidence>
<feature type="transmembrane region" description="Helical" evidence="8">
    <location>
        <begin position="51"/>
        <end position="71"/>
    </location>
</feature>
<dbReference type="Pfam" id="PF00324">
    <property type="entry name" value="AA_permease"/>
    <property type="match status" value="1"/>
</dbReference>
<dbReference type="InterPro" id="IPR004841">
    <property type="entry name" value="AA-permease/SLC12A_dom"/>
</dbReference>
<evidence type="ECO:0000256" key="7">
    <source>
        <dbReference type="ARBA" id="ARBA00023136"/>
    </source>
</evidence>
<dbReference type="AlphaFoldDB" id="A0AA40WZ15"/>
<comment type="caution">
    <text evidence="10">The sequence shown here is derived from an EMBL/GenBank/DDBJ whole genome shotgun (WGS) entry which is preliminary data.</text>
</comment>